<organism evidence="3">
    <name type="scientific">Serpula lacrymans var. lacrymans (strain S7.3)</name>
    <name type="common">Dry rot fungus</name>
    <dbReference type="NCBI Taxonomy" id="936435"/>
    <lineage>
        <taxon>Eukaryota</taxon>
        <taxon>Fungi</taxon>
        <taxon>Dikarya</taxon>
        <taxon>Basidiomycota</taxon>
        <taxon>Agaricomycotina</taxon>
        <taxon>Agaricomycetes</taxon>
        <taxon>Agaricomycetidae</taxon>
        <taxon>Boletales</taxon>
        <taxon>Coniophorineae</taxon>
        <taxon>Serpulaceae</taxon>
        <taxon>Serpula</taxon>
    </lineage>
</organism>
<dbReference type="EMBL" id="GL945478">
    <property type="protein sequence ID" value="EGO00757.1"/>
    <property type="molecule type" value="Genomic_DNA"/>
</dbReference>
<evidence type="ECO:0000256" key="1">
    <source>
        <dbReference type="SAM" id="MobiDB-lite"/>
    </source>
</evidence>
<keyword evidence="3" id="KW-1185">Reference proteome</keyword>
<feature type="compositionally biased region" description="Polar residues" evidence="1">
    <location>
        <begin position="54"/>
        <end position="80"/>
    </location>
</feature>
<dbReference type="InParanoid" id="F8PSJ8"/>
<reference evidence="3" key="1">
    <citation type="journal article" date="2011" name="Science">
        <title>The plant cell wall-decomposing machinery underlies the functional diversity of forest fungi.</title>
        <authorList>
            <person name="Eastwood D.C."/>
            <person name="Floudas D."/>
            <person name="Binder M."/>
            <person name="Majcherczyk A."/>
            <person name="Schneider P."/>
            <person name="Aerts A."/>
            <person name="Asiegbu F.O."/>
            <person name="Baker S.E."/>
            <person name="Barry K."/>
            <person name="Bendiksby M."/>
            <person name="Blumentritt M."/>
            <person name="Coutinho P.M."/>
            <person name="Cullen D."/>
            <person name="de Vries R.P."/>
            <person name="Gathman A."/>
            <person name="Goodell B."/>
            <person name="Henrissat B."/>
            <person name="Ihrmark K."/>
            <person name="Kauserud H."/>
            <person name="Kohler A."/>
            <person name="LaButti K."/>
            <person name="Lapidus A."/>
            <person name="Lavin J.L."/>
            <person name="Lee Y.-H."/>
            <person name="Lindquist E."/>
            <person name="Lilly W."/>
            <person name="Lucas S."/>
            <person name="Morin E."/>
            <person name="Murat C."/>
            <person name="Oguiza J.A."/>
            <person name="Park J."/>
            <person name="Pisabarro A.G."/>
            <person name="Riley R."/>
            <person name="Rosling A."/>
            <person name="Salamov A."/>
            <person name="Schmidt O."/>
            <person name="Schmutz J."/>
            <person name="Skrede I."/>
            <person name="Stenlid J."/>
            <person name="Wiebenga A."/>
            <person name="Xie X."/>
            <person name="Kuees U."/>
            <person name="Hibbett D.S."/>
            <person name="Hoffmeister D."/>
            <person name="Hoegberg N."/>
            <person name="Martin F."/>
            <person name="Grigoriev I.V."/>
            <person name="Watkinson S.C."/>
        </authorList>
    </citation>
    <scope>NUCLEOTIDE SEQUENCE [LARGE SCALE GENOMIC DNA]</scope>
    <source>
        <strain evidence="3">strain S7.3</strain>
    </source>
</reference>
<sequence length="188" mass="20016">MSRMHFSSLTSAVFEDTHHITEGGGYSFGWRDRKQQGGGEEDHGGKDMAVDGQKSASNSGTYLNTSSAQSKPISMSMSSQPLLAKPHAHQVLPLMHAFTGKAAQPSSSASTAPTQSLEPAAMRSLAIKTVGQLEVQLNDKGKVVLIDMLHADRAKPPDDMGRIIPLICKPAQYAAAILCKTSMVACHV</sequence>
<accession>F8PSJ8</accession>
<proteinExistence type="predicted"/>
<protein>
    <submittedName>
        <fullName evidence="2">Uncharacterized protein</fullName>
    </submittedName>
</protein>
<feature type="region of interest" description="Disordered" evidence="1">
    <location>
        <begin position="24"/>
        <end position="80"/>
    </location>
</feature>
<gene>
    <name evidence="2" type="ORF">SERLA73DRAFT_151428</name>
</gene>
<evidence type="ECO:0000313" key="3">
    <source>
        <dbReference type="Proteomes" id="UP000008063"/>
    </source>
</evidence>
<dbReference type="AlphaFoldDB" id="F8PSJ8"/>
<evidence type="ECO:0000313" key="2">
    <source>
        <dbReference type="EMBL" id="EGO00757.1"/>
    </source>
</evidence>
<name>F8PSJ8_SERL3</name>
<dbReference type="HOGENOM" id="CLU_1441850_0_0_1"/>
<dbReference type="Proteomes" id="UP000008063">
    <property type="component" value="Unassembled WGS sequence"/>
</dbReference>
<feature type="compositionally biased region" description="Basic and acidic residues" evidence="1">
    <location>
        <begin position="30"/>
        <end position="49"/>
    </location>
</feature>